<feature type="binding site" evidence="8">
    <location>
        <position position="433"/>
    </location>
    <ligand>
        <name>ATP</name>
        <dbReference type="ChEBI" id="CHEBI:30616"/>
    </ligand>
</feature>
<dbReference type="InterPro" id="IPR008271">
    <property type="entry name" value="Ser/Thr_kinase_AS"/>
</dbReference>
<dbReference type="Pfam" id="PF00069">
    <property type="entry name" value="Pkinase"/>
    <property type="match status" value="1"/>
</dbReference>
<evidence type="ECO:0000256" key="8">
    <source>
        <dbReference type="PROSITE-ProRule" id="PRU10141"/>
    </source>
</evidence>
<dbReference type="GO" id="GO:0005524">
    <property type="term" value="F:ATP binding"/>
    <property type="evidence" value="ECO:0007669"/>
    <property type="project" value="UniProtKB-UniRule"/>
</dbReference>
<feature type="domain" description="EF-hand" evidence="12">
    <location>
        <begin position="97"/>
        <end position="132"/>
    </location>
</feature>
<evidence type="ECO:0000256" key="1">
    <source>
        <dbReference type="ARBA" id="ARBA00001946"/>
    </source>
</evidence>
<dbReference type="Gene3D" id="3.30.200.20">
    <property type="entry name" value="Phosphorylase Kinase, domain 1"/>
    <property type="match status" value="1"/>
</dbReference>
<dbReference type="Proteomes" id="UP001230188">
    <property type="component" value="Unassembled WGS sequence"/>
</dbReference>
<evidence type="ECO:0000259" key="11">
    <source>
        <dbReference type="PROSITE" id="PS50011"/>
    </source>
</evidence>
<gene>
    <name evidence="13" type="ORF">CTAYLR_006520</name>
</gene>
<dbReference type="PROSITE" id="PS50003">
    <property type="entry name" value="PH_DOMAIN"/>
    <property type="match status" value="1"/>
</dbReference>
<evidence type="ECO:0000313" key="14">
    <source>
        <dbReference type="Proteomes" id="UP001230188"/>
    </source>
</evidence>
<evidence type="ECO:0000256" key="7">
    <source>
        <dbReference type="ARBA" id="ARBA00024334"/>
    </source>
</evidence>
<dbReference type="SMART" id="SM00233">
    <property type="entry name" value="PH"/>
    <property type="match status" value="1"/>
</dbReference>
<evidence type="ECO:0000256" key="2">
    <source>
        <dbReference type="ARBA" id="ARBA00022527"/>
    </source>
</evidence>
<comment type="caution">
    <text evidence="13">The sequence shown here is derived from an EMBL/GenBank/DDBJ whole genome shotgun (WGS) entry which is preliminary data.</text>
</comment>
<dbReference type="PRINTS" id="PR00450">
    <property type="entry name" value="RECOVERIN"/>
</dbReference>
<feature type="domain" description="PH" evidence="10">
    <location>
        <begin position="287"/>
        <end position="390"/>
    </location>
</feature>
<dbReference type="EMBL" id="JAQMWT010000324">
    <property type="protein sequence ID" value="KAJ8604660.1"/>
    <property type="molecule type" value="Genomic_DNA"/>
</dbReference>
<feature type="domain" description="Protein kinase" evidence="11">
    <location>
        <begin position="404"/>
        <end position="672"/>
    </location>
</feature>
<dbReference type="GO" id="GO:0004674">
    <property type="term" value="F:protein serine/threonine kinase activity"/>
    <property type="evidence" value="ECO:0007669"/>
    <property type="project" value="UniProtKB-KW"/>
</dbReference>
<keyword evidence="3" id="KW-0808">Transferase</keyword>
<dbReference type="InterPro" id="IPR050205">
    <property type="entry name" value="CDPK_Ser/Thr_kinases"/>
</dbReference>
<keyword evidence="6 8" id="KW-0067">ATP-binding</keyword>
<comment type="similarity">
    <text evidence="7">Belongs to the protein kinase superfamily. Ser/Thr protein kinase family. CDPK subfamily.</text>
</comment>
<feature type="region of interest" description="Disordered" evidence="9">
    <location>
        <begin position="247"/>
        <end position="292"/>
    </location>
</feature>
<dbReference type="Pfam" id="PF13499">
    <property type="entry name" value="EF-hand_7"/>
    <property type="match status" value="1"/>
</dbReference>
<dbReference type="SMART" id="SM00220">
    <property type="entry name" value="S_TKc"/>
    <property type="match status" value="1"/>
</dbReference>
<evidence type="ECO:0000256" key="9">
    <source>
        <dbReference type="SAM" id="MobiDB-lite"/>
    </source>
</evidence>
<dbReference type="FunFam" id="1.10.510.10:FF:000571">
    <property type="entry name" value="Maternal embryonic leucine zipper kinase"/>
    <property type="match status" value="1"/>
</dbReference>
<accession>A0AAD7UFH7</accession>
<dbReference type="SMART" id="SM00054">
    <property type="entry name" value="EFh"/>
    <property type="match status" value="3"/>
</dbReference>
<keyword evidence="14" id="KW-1185">Reference proteome</keyword>
<dbReference type="PROSITE" id="PS50222">
    <property type="entry name" value="EF_HAND_2"/>
    <property type="match status" value="3"/>
</dbReference>
<keyword evidence="5" id="KW-0418">Kinase</keyword>
<dbReference type="SUPFAM" id="SSF50729">
    <property type="entry name" value="PH domain-like"/>
    <property type="match status" value="1"/>
</dbReference>
<evidence type="ECO:0000256" key="3">
    <source>
        <dbReference type="ARBA" id="ARBA00022679"/>
    </source>
</evidence>
<dbReference type="InterPro" id="IPR011992">
    <property type="entry name" value="EF-hand-dom_pair"/>
</dbReference>
<sequence length="691" mass="78020">MGNHQSSSLNSREVSRIPARYRDRFSASEMALLHQIFQDLARRSPNKTVDPEHFGEYVCGFPGLHGEQVFTAFDTKQTGNLDFEEFVSGLARSARGTREEKVKFLFQIYDLKRDGYVSKSELQKMINMVPRDRLHKPQQRVSASFGVRDHRFGGGVRVEEEEGEARIAAASEGPASSEGPAIGVATHRLFQNTNDDLVEEAFEKCDLNRDGRLSYEQFSTWIETTAPQALEFVEEVLESAIRAAARPRKPALGNRRQTSEESSDLDMLPMKRSKSPNLLLPEEPEQEPRRRGHLSKLGYKTSHLTTRYFVLVGNCLYYFAHKGDSKPRGLIFLGGCQVEKLPESIAPHGKFGFRIVHLDSERLGQRQHSLYSSSESDRDAWMDVICDTLENSQKQGTFDIGRHYDLGEELGSGRFAIARVATDKATKSRVAIKSIEKRQQREGEDLAKHEREMFRREIAVMRLARHGNVLPLLAVFEDRKHLHLVMPLMKTDLAKYMTERLHADNPTTEAEAKICFPVILGAVAYLHHLGVAHRDLKPDNILMEDEDDLTKLRLADFSISQILKPDEVITKAAGSIEYMAPEVYLKKGSSFPADVWALGVIGFLIVFNRQPFGGDTKSETIGNILDRKIQLDEPDWILASPPLRDLIDAKMLQADPKERITAREALETHPWMAAHAALLSPKQLSPEDSPL</sequence>
<evidence type="ECO:0000256" key="6">
    <source>
        <dbReference type="ARBA" id="ARBA00022840"/>
    </source>
</evidence>
<organism evidence="13 14">
    <name type="scientific">Chrysophaeum taylorii</name>
    <dbReference type="NCBI Taxonomy" id="2483200"/>
    <lineage>
        <taxon>Eukaryota</taxon>
        <taxon>Sar</taxon>
        <taxon>Stramenopiles</taxon>
        <taxon>Ochrophyta</taxon>
        <taxon>Pelagophyceae</taxon>
        <taxon>Pelagomonadales</taxon>
        <taxon>Pelagomonadaceae</taxon>
        <taxon>Chrysophaeum</taxon>
    </lineage>
</organism>
<dbReference type="GO" id="GO:0005509">
    <property type="term" value="F:calcium ion binding"/>
    <property type="evidence" value="ECO:0007669"/>
    <property type="project" value="InterPro"/>
</dbReference>
<dbReference type="CDD" id="cd00051">
    <property type="entry name" value="EFh"/>
    <property type="match status" value="1"/>
</dbReference>
<evidence type="ECO:0000256" key="5">
    <source>
        <dbReference type="ARBA" id="ARBA00022777"/>
    </source>
</evidence>
<dbReference type="Gene3D" id="2.30.29.30">
    <property type="entry name" value="Pleckstrin-homology domain (PH domain)/Phosphotyrosine-binding domain (PTB)"/>
    <property type="match status" value="1"/>
</dbReference>
<dbReference type="AlphaFoldDB" id="A0AAD7UFH7"/>
<dbReference type="Gene3D" id="1.10.510.10">
    <property type="entry name" value="Transferase(Phosphotransferase) domain 1"/>
    <property type="match status" value="1"/>
</dbReference>
<evidence type="ECO:0000259" key="12">
    <source>
        <dbReference type="PROSITE" id="PS50222"/>
    </source>
</evidence>
<comment type="cofactor">
    <cofactor evidence="1">
        <name>Mg(2+)</name>
        <dbReference type="ChEBI" id="CHEBI:18420"/>
    </cofactor>
</comment>
<evidence type="ECO:0000259" key="10">
    <source>
        <dbReference type="PROSITE" id="PS50003"/>
    </source>
</evidence>
<evidence type="ECO:0000313" key="13">
    <source>
        <dbReference type="EMBL" id="KAJ8604660.1"/>
    </source>
</evidence>
<dbReference type="PANTHER" id="PTHR24349">
    <property type="entry name" value="SERINE/THREONINE-PROTEIN KINASE"/>
    <property type="match status" value="1"/>
</dbReference>
<dbReference type="Pfam" id="PF00169">
    <property type="entry name" value="PH"/>
    <property type="match status" value="1"/>
</dbReference>
<dbReference type="Pfam" id="PF13202">
    <property type="entry name" value="EF-hand_5"/>
    <property type="match status" value="1"/>
</dbReference>
<dbReference type="Gene3D" id="1.10.238.10">
    <property type="entry name" value="EF-hand"/>
    <property type="match status" value="1"/>
</dbReference>
<proteinExistence type="inferred from homology"/>
<keyword evidence="2" id="KW-0723">Serine/threonine-protein kinase</keyword>
<keyword evidence="4 8" id="KW-0547">Nucleotide-binding</keyword>
<dbReference type="SUPFAM" id="SSF47473">
    <property type="entry name" value="EF-hand"/>
    <property type="match status" value="1"/>
</dbReference>
<feature type="domain" description="EF-hand" evidence="12">
    <location>
        <begin position="193"/>
        <end position="228"/>
    </location>
</feature>
<dbReference type="InterPro" id="IPR001849">
    <property type="entry name" value="PH_domain"/>
</dbReference>
<dbReference type="PROSITE" id="PS00107">
    <property type="entry name" value="PROTEIN_KINASE_ATP"/>
    <property type="match status" value="1"/>
</dbReference>
<dbReference type="InterPro" id="IPR011009">
    <property type="entry name" value="Kinase-like_dom_sf"/>
</dbReference>
<dbReference type="InterPro" id="IPR000719">
    <property type="entry name" value="Prot_kinase_dom"/>
</dbReference>
<dbReference type="InterPro" id="IPR017441">
    <property type="entry name" value="Protein_kinase_ATP_BS"/>
</dbReference>
<protein>
    <recommendedName>
        <fullName evidence="15">Calmodulin</fullName>
    </recommendedName>
</protein>
<dbReference type="PROSITE" id="PS50011">
    <property type="entry name" value="PROTEIN_KINASE_DOM"/>
    <property type="match status" value="1"/>
</dbReference>
<dbReference type="InterPro" id="IPR011993">
    <property type="entry name" value="PH-like_dom_sf"/>
</dbReference>
<evidence type="ECO:0000256" key="4">
    <source>
        <dbReference type="ARBA" id="ARBA00022741"/>
    </source>
</evidence>
<dbReference type="PROSITE" id="PS00108">
    <property type="entry name" value="PROTEIN_KINASE_ST"/>
    <property type="match status" value="1"/>
</dbReference>
<feature type="domain" description="EF-hand" evidence="12">
    <location>
        <begin position="67"/>
        <end position="96"/>
    </location>
</feature>
<dbReference type="InterPro" id="IPR002048">
    <property type="entry name" value="EF_hand_dom"/>
</dbReference>
<name>A0AAD7UFH7_9STRA</name>
<evidence type="ECO:0008006" key="15">
    <source>
        <dbReference type="Google" id="ProtNLM"/>
    </source>
</evidence>
<reference evidence="13" key="1">
    <citation type="submission" date="2023-01" db="EMBL/GenBank/DDBJ databases">
        <title>Metagenome sequencing of chrysophaentin producing Chrysophaeum taylorii.</title>
        <authorList>
            <person name="Davison J."/>
            <person name="Bewley C."/>
        </authorList>
    </citation>
    <scope>NUCLEOTIDE SEQUENCE</scope>
    <source>
        <strain evidence="13">NIES-1699</strain>
    </source>
</reference>
<dbReference type="SUPFAM" id="SSF56112">
    <property type="entry name" value="Protein kinase-like (PK-like)"/>
    <property type="match status" value="1"/>
</dbReference>